<reference evidence="3" key="1">
    <citation type="submission" date="2020-10" db="EMBL/GenBank/DDBJ databases">
        <title>Unveiling of a novel bifunctional photoreceptor, Dualchrome1, isolated from a cosmopolitan green alga.</title>
        <authorList>
            <person name="Suzuki S."/>
            <person name="Kawachi M."/>
        </authorList>
    </citation>
    <scope>NUCLEOTIDE SEQUENCE</scope>
    <source>
        <strain evidence="3">NIES 2893</strain>
    </source>
</reference>
<dbReference type="InterPro" id="IPR001810">
    <property type="entry name" value="F-box_dom"/>
</dbReference>
<evidence type="ECO:0000313" key="3">
    <source>
        <dbReference type="EMBL" id="GHP04709.1"/>
    </source>
</evidence>
<feature type="compositionally biased region" description="Low complexity" evidence="1">
    <location>
        <begin position="28"/>
        <end position="38"/>
    </location>
</feature>
<dbReference type="SUPFAM" id="SSF81383">
    <property type="entry name" value="F-box domain"/>
    <property type="match status" value="1"/>
</dbReference>
<evidence type="ECO:0000256" key="1">
    <source>
        <dbReference type="SAM" id="MobiDB-lite"/>
    </source>
</evidence>
<comment type="caution">
    <text evidence="3">The sequence shown here is derived from an EMBL/GenBank/DDBJ whole genome shotgun (WGS) entry which is preliminary data.</text>
</comment>
<dbReference type="Proteomes" id="UP000660262">
    <property type="component" value="Unassembled WGS sequence"/>
</dbReference>
<evidence type="ECO:0000259" key="2">
    <source>
        <dbReference type="PROSITE" id="PS50181"/>
    </source>
</evidence>
<dbReference type="Gene3D" id="1.20.1280.50">
    <property type="match status" value="1"/>
</dbReference>
<evidence type="ECO:0000313" key="4">
    <source>
        <dbReference type="Proteomes" id="UP000660262"/>
    </source>
</evidence>
<gene>
    <name evidence="3" type="ORF">PPROV_000346200</name>
</gene>
<dbReference type="Pfam" id="PF00646">
    <property type="entry name" value="F-box"/>
    <property type="match status" value="1"/>
</dbReference>
<dbReference type="InterPro" id="IPR036047">
    <property type="entry name" value="F-box-like_dom_sf"/>
</dbReference>
<dbReference type="EMBL" id="BNJQ01000008">
    <property type="protein sequence ID" value="GHP04709.1"/>
    <property type="molecule type" value="Genomic_DNA"/>
</dbReference>
<proteinExistence type="predicted"/>
<dbReference type="AlphaFoldDB" id="A0A830HHB7"/>
<keyword evidence="4" id="KW-1185">Reference proteome</keyword>
<name>A0A830HHB7_9CHLO</name>
<sequence>MCDVVDVASTRAPPAANHAADSFAQEQTTSSSADAKTSARNIKVRTRITCPSCYSTFHSWDAPGAWNAKSAATSANRVTYRRPVVALCAACDPKSYQGGSFVSGPTQAAAAAEALAKQHKDDAGPKVDPVQVLPPAMVRIIFERMGAKAISRSACVSKTWKAAARDEDLWRSMARKRIAPRIAAERGILMDQVDDDSVLRVGWTTDGYAQFAEKSRLVRCGNFLQHANMALANRERRRLGWRTLLLLRVTRGCCQCGALVFSSVRSGGINDEDRASDSDDDDDDDDTNANMLSLAPKRLPPGRRLKTSSSFSLKQRHFYEKRSLIYCQLCEPSSYYGKCGWG</sequence>
<dbReference type="SMART" id="SM00256">
    <property type="entry name" value="FBOX"/>
    <property type="match status" value="1"/>
</dbReference>
<feature type="region of interest" description="Disordered" evidence="1">
    <location>
        <begin position="271"/>
        <end position="308"/>
    </location>
</feature>
<organism evidence="3 4">
    <name type="scientific">Pycnococcus provasolii</name>
    <dbReference type="NCBI Taxonomy" id="41880"/>
    <lineage>
        <taxon>Eukaryota</taxon>
        <taxon>Viridiplantae</taxon>
        <taxon>Chlorophyta</taxon>
        <taxon>Pseudoscourfieldiophyceae</taxon>
        <taxon>Pseudoscourfieldiales</taxon>
        <taxon>Pycnococcaceae</taxon>
        <taxon>Pycnococcus</taxon>
    </lineage>
</organism>
<feature type="domain" description="F-box" evidence="2">
    <location>
        <begin position="127"/>
        <end position="173"/>
    </location>
</feature>
<dbReference type="PROSITE" id="PS50181">
    <property type="entry name" value="FBOX"/>
    <property type="match status" value="1"/>
</dbReference>
<feature type="region of interest" description="Disordered" evidence="1">
    <location>
        <begin position="1"/>
        <end position="38"/>
    </location>
</feature>
<accession>A0A830HHB7</accession>
<protein>
    <recommendedName>
        <fullName evidence="2">F-box domain-containing protein</fullName>
    </recommendedName>
</protein>
<feature type="compositionally biased region" description="Acidic residues" evidence="1">
    <location>
        <begin position="278"/>
        <end position="287"/>
    </location>
</feature>